<dbReference type="EMBL" id="JAIWYP010000003">
    <property type="protein sequence ID" value="KAH3849728.1"/>
    <property type="molecule type" value="Genomic_DNA"/>
</dbReference>
<evidence type="ECO:0000313" key="2">
    <source>
        <dbReference type="Proteomes" id="UP000828390"/>
    </source>
</evidence>
<protein>
    <submittedName>
        <fullName evidence="1">Uncharacterized protein</fullName>
    </submittedName>
</protein>
<proteinExistence type="predicted"/>
<reference evidence="1" key="1">
    <citation type="journal article" date="2019" name="bioRxiv">
        <title>The Genome of the Zebra Mussel, Dreissena polymorpha: A Resource for Invasive Species Research.</title>
        <authorList>
            <person name="McCartney M.A."/>
            <person name="Auch B."/>
            <person name="Kono T."/>
            <person name="Mallez S."/>
            <person name="Zhang Y."/>
            <person name="Obille A."/>
            <person name="Becker A."/>
            <person name="Abrahante J.E."/>
            <person name="Garbe J."/>
            <person name="Badalamenti J.P."/>
            <person name="Herman A."/>
            <person name="Mangelson H."/>
            <person name="Liachko I."/>
            <person name="Sullivan S."/>
            <person name="Sone E.D."/>
            <person name="Koren S."/>
            <person name="Silverstein K.A.T."/>
            <person name="Beckman K.B."/>
            <person name="Gohl D.M."/>
        </authorList>
    </citation>
    <scope>NUCLEOTIDE SEQUENCE</scope>
    <source>
        <strain evidence="1">Duluth1</strain>
        <tissue evidence="1">Whole animal</tissue>
    </source>
</reference>
<name>A0A9D4L0Z5_DREPO</name>
<dbReference type="AlphaFoldDB" id="A0A9D4L0Z5"/>
<accession>A0A9D4L0Z5</accession>
<organism evidence="1 2">
    <name type="scientific">Dreissena polymorpha</name>
    <name type="common">Zebra mussel</name>
    <name type="synonym">Mytilus polymorpha</name>
    <dbReference type="NCBI Taxonomy" id="45954"/>
    <lineage>
        <taxon>Eukaryota</taxon>
        <taxon>Metazoa</taxon>
        <taxon>Spiralia</taxon>
        <taxon>Lophotrochozoa</taxon>
        <taxon>Mollusca</taxon>
        <taxon>Bivalvia</taxon>
        <taxon>Autobranchia</taxon>
        <taxon>Heteroconchia</taxon>
        <taxon>Euheterodonta</taxon>
        <taxon>Imparidentia</taxon>
        <taxon>Neoheterodontei</taxon>
        <taxon>Myida</taxon>
        <taxon>Dreissenoidea</taxon>
        <taxon>Dreissenidae</taxon>
        <taxon>Dreissena</taxon>
    </lineage>
</organism>
<comment type="caution">
    <text evidence="1">The sequence shown here is derived from an EMBL/GenBank/DDBJ whole genome shotgun (WGS) entry which is preliminary data.</text>
</comment>
<dbReference type="Proteomes" id="UP000828390">
    <property type="component" value="Unassembled WGS sequence"/>
</dbReference>
<gene>
    <name evidence="1" type="ORF">DPMN_092131</name>
</gene>
<keyword evidence="2" id="KW-1185">Reference proteome</keyword>
<reference evidence="1" key="2">
    <citation type="submission" date="2020-11" db="EMBL/GenBank/DDBJ databases">
        <authorList>
            <person name="McCartney M.A."/>
            <person name="Auch B."/>
            <person name="Kono T."/>
            <person name="Mallez S."/>
            <person name="Becker A."/>
            <person name="Gohl D.M."/>
            <person name="Silverstein K.A.T."/>
            <person name="Koren S."/>
            <person name="Bechman K.B."/>
            <person name="Herman A."/>
            <person name="Abrahante J.E."/>
            <person name="Garbe J."/>
        </authorList>
    </citation>
    <scope>NUCLEOTIDE SEQUENCE</scope>
    <source>
        <strain evidence="1">Duluth1</strain>
        <tissue evidence="1">Whole animal</tissue>
    </source>
</reference>
<sequence length="119" mass="14942">MMLMMLMVMLLLLMMMVMLMMPTMMMMIIVMLLFMMLMIMRRRRRRRRKRRRRRISHDWVQKEITFRPTNQPTDRFMAIYPHFFGAFEVFGWDVLDIFHIDILHKTVQWLNIKRSLYSF</sequence>
<evidence type="ECO:0000313" key="1">
    <source>
        <dbReference type="EMBL" id="KAH3849728.1"/>
    </source>
</evidence>